<dbReference type="InterPro" id="IPR011527">
    <property type="entry name" value="ABC1_TM_dom"/>
</dbReference>
<dbReference type="CDD" id="cd18585">
    <property type="entry name" value="ABC_6TM_CydC"/>
    <property type="match status" value="1"/>
</dbReference>
<dbReference type="PROSITE" id="PS50893">
    <property type="entry name" value="ABC_TRANSPORTER_2"/>
    <property type="match status" value="1"/>
</dbReference>
<dbReference type="Pfam" id="PF00005">
    <property type="entry name" value="ABC_tran"/>
    <property type="match status" value="1"/>
</dbReference>
<keyword evidence="4" id="KW-0067">ATP-binding</keyword>
<evidence type="ECO:0000256" key="4">
    <source>
        <dbReference type="ARBA" id="ARBA00022840"/>
    </source>
</evidence>
<keyword evidence="5 7" id="KW-1133">Transmembrane helix</keyword>
<proteinExistence type="predicted"/>
<feature type="transmembrane region" description="Helical" evidence="7">
    <location>
        <begin position="273"/>
        <end position="300"/>
    </location>
</feature>
<feature type="domain" description="ABC transmembrane type-1" evidence="9">
    <location>
        <begin position="19"/>
        <end position="288"/>
    </location>
</feature>
<dbReference type="RefSeq" id="WP_226541303.1">
    <property type="nucleotide sequence ID" value="NZ_CP129013.1"/>
</dbReference>
<evidence type="ECO:0000256" key="5">
    <source>
        <dbReference type="ARBA" id="ARBA00022989"/>
    </source>
</evidence>
<dbReference type="InterPro" id="IPR014223">
    <property type="entry name" value="ABC_CydC/D"/>
</dbReference>
<dbReference type="Gene3D" id="1.20.1560.10">
    <property type="entry name" value="ABC transporter type 1, transmembrane domain"/>
    <property type="match status" value="1"/>
</dbReference>
<dbReference type="SMART" id="SM00382">
    <property type="entry name" value="AAA"/>
    <property type="match status" value="1"/>
</dbReference>
<organism evidence="10 11">
    <name type="scientific">Bacillus carboniphilus</name>
    <dbReference type="NCBI Taxonomy" id="86663"/>
    <lineage>
        <taxon>Bacteria</taxon>
        <taxon>Bacillati</taxon>
        <taxon>Bacillota</taxon>
        <taxon>Bacilli</taxon>
        <taxon>Bacillales</taxon>
        <taxon>Bacillaceae</taxon>
        <taxon>Bacillus</taxon>
    </lineage>
</organism>
<comment type="subcellular location">
    <subcellularLocation>
        <location evidence="1">Cell membrane</location>
        <topology evidence="1">Multi-pass membrane protein</topology>
    </subcellularLocation>
</comment>
<dbReference type="InterPro" id="IPR039421">
    <property type="entry name" value="Type_1_exporter"/>
</dbReference>
<dbReference type="SUPFAM" id="SSF90123">
    <property type="entry name" value="ABC transporter transmembrane region"/>
    <property type="match status" value="1"/>
</dbReference>
<dbReference type="InterPro" id="IPR027417">
    <property type="entry name" value="P-loop_NTPase"/>
</dbReference>
<dbReference type="InterPro" id="IPR036640">
    <property type="entry name" value="ABC1_TM_sf"/>
</dbReference>
<evidence type="ECO:0000259" key="9">
    <source>
        <dbReference type="PROSITE" id="PS50929"/>
    </source>
</evidence>
<name>A0ABY9JTH4_9BACI</name>
<sequence>MKALMPIVKLLFIEKKDIWLSVFLGFLAGISAVGLFSASGYMLSKAALEVPLYALMVLIASIKLFGVLRAVSRYGERLFSHRATFTMLSNLRVAFYEKLEPIAPRIFQTYRSGDLLARVVGDVESLQNFFLRVVYPPILAIFIFIATILFTSFYSIYVALILLVGLIMTSFIAPGILAVNQTKVSQHARQNRGLFSTEVTEWFYGFRDLKIHQKIEEKQQKLMGHAHDYVKQQEKQGIQLAFNQSVNAMISFIVTWVVLAVSVYLVSTDQLDGIFLAMMVMLSLTVFENATPMALIPVYYEESKFAAERLTSIPNEEQKPTQKLDTQNQAIAISINNVEYQFPGQKKSILKGINLDLLAGSKTAIVGPSGSGKSTLLQLLMKLSLPSSGQLEFNGIPSEQLEEASFWKEINVVLQKNHFFYGTVRDNLQIAKDNLSDEELTEALRIVKLGHFSLDSQVLEKGENLSGGEKQRLAIARAFLKKSHTWFLDEPTSSIDAITEKHMYDHLFEYAKNDTLVLVSHRLTGLEKMDQIVVMEEGGIVEKGSYEELMEAQGHFYQLKQIEKGVLFS</sequence>
<accession>A0ABY9JTH4</accession>
<dbReference type="SUPFAM" id="SSF52540">
    <property type="entry name" value="P-loop containing nucleoside triphosphate hydrolases"/>
    <property type="match status" value="1"/>
</dbReference>
<feature type="transmembrane region" description="Helical" evidence="7">
    <location>
        <begin position="20"/>
        <end position="44"/>
    </location>
</feature>
<dbReference type="InterPro" id="IPR003439">
    <property type="entry name" value="ABC_transporter-like_ATP-bd"/>
</dbReference>
<keyword evidence="11" id="KW-1185">Reference proteome</keyword>
<dbReference type="InterPro" id="IPR017871">
    <property type="entry name" value="ABC_transporter-like_CS"/>
</dbReference>
<evidence type="ECO:0000256" key="2">
    <source>
        <dbReference type="ARBA" id="ARBA00022692"/>
    </source>
</evidence>
<protein>
    <submittedName>
        <fullName evidence="10">Thiol reductant ABC exporter subunit CydC</fullName>
    </submittedName>
</protein>
<dbReference type="PANTHER" id="PTHR43394">
    <property type="entry name" value="ATP-DEPENDENT PERMEASE MDL1, MITOCHONDRIAL"/>
    <property type="match status" value="1"/>
</dbReference>
<evidence type="ECO:0000313" key="10">
    <source>
        <dbReference type="EMBL" id="WLR41803.1"/>
    </source>
</evidence>
<reference evidence="10 11" key="1">
    <citation type="submission" date="2023-06" db="EMBL/GenBank/DDBJ databases">
        <title>Five Gram-positive bacteria isolated from mangrove sediments in Shenzhen, Guangdong, China.</title>
        <authorList>
            <person name="Yu S."/>
            <person name="Zheng W."/>
            <person name="Huang Y."/>
        </authorList>
    </citation>
    <scope>NUCLEOTIDE SEQUENCE [LARGE SCALE GENOMIC DNA]</scope>
    <source>
        <strain evidence="10 11">SaN35-3</strain>
    </source>
</reference>
<dbReference type="PROSITE" id="PS00211">
    <property type="entry name" value="ABC_TRANSPORTER_1"/>
    <property type="match status" value="1"/>
</dbReference>
<dbReference type="NCBIfam" id="TIGR02868">
    <property type="entry name" value="CydC"/>
    <property type="match status" value="1"/>
</dbReference>
<evidence type="ECO:0000256" key="6">
    <source>
        <dbReference type="ARBA" id="ARBA00023136"/>
    </source>
</evidence>
<evidence type="ECO:0000259" key="8">
    <source>
        <dbReference type="PROSITE" id="PS50893"/>
    </source>
</evidence>
<evidence type="ECO:0000313" key="11">
    <source>
        <dbReference type="Proteomes" id="UP001197974"/>
    </source>
</evidence>
<feature type="domain" description="ABC transporter" evidence="8">
    <location>
        <begin position="333"/>
        <end position="562"/>
    </location>
</feature>
<feature type="transmembrane region" description="Helical" evidence="7">
    <location>
        <begin position="246"/>
        <end position="267"/>
    </location>
</feature>
<feature type="transmembrane region" description="Helical" evidence="7">
    <location>
        <begin position="156"/>
        <end position="179"/>
    </location>
</feature>
<evidence type="ECO:0000256" key="3">
    <source>
        <dbReference type="ARBA" id="ARBA00022741"/>
    </source>
</evidence>
<dbReference type="PANTHER" id="PTHR43394:SF1">
    <property type="entry name" value="ATP-BINDING CASSETTE SUB-FAMILY B MEMBER 10, MITOCHONDRIAL"/>
    <property type="match status" value="1"/>
</dbReference>
<dbReference type="InterPro" id="IPR003593">
    <property type="entry name" value="AAA+_ATPase"/>
</dbReference>
<dbReference type="Pfam" id="PF00664">
    <property type="entry name" value="ABC_membrane"/>
    <property type="match status" value="1"/>
</dbReference>
<evidence type="ECO:0000256" key="7">
    <source>
        <dbReference type="SAM" id="Phobius"/>
    </source>
</evidence>
<keyword evidence="2 7" id="KW-0812">Transmembrane</keyword>
<dbReference type="Proteomes" id="UP001197974">
    <property type="component" value="Chromosome"/>
</dbReference>
<dbReference type="Gene3D" id="3.40.50.300">
    <property type="entry name" value="P-loop containing nucleotide triphosphate hydrolases"/>
    <property type="match status" value="1"/>
</dbReference>
<dbReference type="PROSITE" id="PS50929">
    <property type="entry name" value="ABC_TM1F"/>
    <property type="match status" value="1"/>
</dbReference>
<keyword evidence="6 7" id="KW-0472">Membrane</keyword>
<dbReference type="EMBL" id="CP129013">
    <property type="protein sequence ID" value="WLR41803.1"/>
    <property type="molecule type" value="Genomic_DNA"/>
</dbReference>
<feature type="transmembrane region" description="Helical" evidence="7">
    <location>
        <begin position="50"/>
        <end position="71"/>
    </location>
</feature>
<keyword evidence="3" id="KW-0547">Nucleotide-binding</keyword>
<evidence type="ECO:0000256" key="1">
    <source>
        <dbReference type="ARBA" id="ARBA00004651"/>
    </source>
</evidence>
<gene>
    <name evidence="10" type="primary">cydC</name>
    <name evidence="10" type="ORF">LC087_13235</name>
</gene>
<feature type="transmembrane region" description="Helical" evidence="7">
    <location>
        <begin position="129"/>
        <end position="150"/>
    </location>
</feature>